<proteinExistence type="inferred from homology"/>
<dbReference type="Pfam" id="PF07992">
    <property type="entry name" value="Pyr_redox_2"/>
    <property type="match status" value="1"/>
</dbReference>
<dbReference type="PROSITE" id="PS50903">
    <property type="entry name" value="RUBREDOXIN_LIKE"/>
    <property type="match status" value="1"/>
</dbReference>
<protein>
    <submittedName>
        <fullName evidence="14">FAD-dependent oxidoreductase</fullName>
    </submittedName>
</protein>
<comment type="subcellular location">
    <subcellularLocation>
        <location evidence="2">Cytoplasm</location>
    </subcellularLocation>
</comment>
<evidence type="ECO:0000256" key="4">
    <source>
        <dbReference type="ARBA" id="ARBA00022448"/>
    </source>
</evidence>
<evidence type="ECO:0000256" key="1">
    <source>
        <dbReference type="ARBA" id="ARBA00001974"/>
    </source>
</evidence>
<dbReference type="Pfam" id="PF00301">
    <property type="entry name" value="Rubredoxin"/>
    <property type="match status" value="1"/>
</dbReference>
<accession>A0ABQ6M287</accession>
<evidence type="ECO:0000259" key="13">
    <source>
        <dbReference type="PROSITE" id="PS50903"/>
    </source>
</evidence>
<dbReference type="InterPro" id="IPR023753">
    <property type="entry name" value="FAD/NAD-binding_dom"/>
</dbReference>
<name>A0ABQ6M287_9GAMM</name>
<dbReference type="PANTHER" id="PTHR43429:SF3">
    <property type="entry name" value="NITRITE REDUCTASE [NAD(P)H]"/>
    <property type="match status" value="1"/>
</dbReference>
<evidence type="ECO:0000256" key="8">
    <source>
        <dbReference type="ARBA" id="ARBA00022827"/>
    </source>
</evidence>
<dbReference type="InterPro" id="IPR041364">
    <property type="entry name" value="Rbx-bd"/>
</dbReference>
<dbReference type="InterPro" id="IPR024934">
    <property type="entry name" value="Rubredoxin-like_dom"/>
</dbReference>
<keyword evidence="8" id="KW-0274">FAD</keyword>
<comment type="cofactor">
    <cofactor evidence="1">
        <name>FAD</name>
        <dbReference type="ChEBI" id="CHEBI:57692"/>
    </cofactor>
</comment>
<feature type="domain" description="Rubredoxin-like" evidence="13">
    <location>
        <begin position="4"/>
        <end position="55"/>
    </location>
</feature>
<dbReference type="Gene3D" id="2.20.28.10">
    <property type="match status" value="1"/>
</dbReference>
<dbReference type="Pfam" id="PF18113">
    <property type="entry name" value="Rbx_binding"/>
    <property type="match status" value="1"/>
</dbReference>
<evidence type="ECO:0000256" key="3">
    <source>
        <dbReference type="ARBA" id="ARBA00006442"/>
    </source>
</evidence>
<dbReference type="PRINTS" id="PR00411">
    <property type="entry name" value="PNDRDTASEI"/>
</dbReference>
<dbReference type="PRINTS" id="PR00163">
    <property type="entry name" value="RUBREDOXIN"/>
</dbReference>
<evidence type="ECO:0000313" key="14">
    <source>
        <dbReference type="EMBL" id="GMG88407.1"/>
    </source>
</evidence>
<evidence type="ECO:0000256" key="2">
    <source>
        <dbReference type="ARBA" id="ARBA00004496"/>
    </source>
</evidence>
<dbReference type="PROSITE" id="PS00202">
    <property type="entry name" value="RUBREDOXIN"/>
    <property type="match status" value="1"/>
</dbReference>
<keyword evidence="10" id="KW-0560">Oxidoreductase</keyword>
<evidence type="ECO:0000256" key="5">
    <source>
        <dbReference type="ARBA" id="ARBA00022490"/>
    </source>
</evidence>
<evidence type="ECO:0000256" key="12">
    <source>
        <dbReference type="ARBA" id="ARBA00023027"/>
    </source>
</evidence>
<comment type="similarity">
    <text evidence="3">Belongs to the FAD-dependent oxidoreductase family.</text>
</comment>
<dbReference type="InterPro" id="IPR018527">
    <property type="entry name" value="Rubredoxin_Fe_BS"/>
</dbReference>
<organism evidence="14 15">
    <name type="scientific">Biformimicrobium ophioploci</name>
    <dbReference type="NCBI Taxonomy" id="3036711"/>
    <lineage>
        <taxon>Bacteria</taxon>
        <taxon>Pseudomonadati</taxon>
        <taxon>Pseudomonadota</taxon>
        <taxon>Gammaproteobacteria</taxon>
        <taxon>Cellvibrionales</taxon>
        <taxon>Microbulbiferaceae</taxon>
        <taxon>Biformimicrobium</taxon>
    </lineage>
</organism>
<keyword evidence="11" id="KW-0408">Iron</keyword>
<dbReference type="InterPro" id="IPR050260">
    <property type="entry name" value="FAD-bd_OxRdtase"/>
</dbReference>
<dbReference type="PRINTS" id="PR00368">
    <property type="entry name" value="FADPNR"/>
</dbReference>
<dbReference type="Gene3D" id="3.50.50.60">
    <property type="entry name" value="FAD/NAD(P)-binding domain"/>
    <property type="match status" value="2"/>
</dbReference>
<gene>
    <name evidence="14" type="ORF">MNKW57_27280</name>
</gene>
<keyword evidence="12" id="KW-0520">NAD</keyword>
<dbReference type="EMBL" id="BSYJ01000006">
    <property type="protein sequence ID" value="GMG88407.1"/>
    <property type="molecule type" value="Genomic_DNA"/>
</dbReference>
<sequence length="462" mass="49010">MADYKVWECLVCGWVYDESKGWPEDGIEAGTRWEDVPEDWLCPECGVGKDDFEMILVEEAESSSTDSEEQAEAEIAVNSAPVVIIGSGLAGYNLVRELRKLDAATPLTVITSDDGCFYSKPLISTGFHKGKSADEMATASAAEMEATYNISVRTFSTVTAIDSSAQTLEVNGQQLSYSKLVLANGASCIEAPLAGKCKDQVYSVNNLMDYARFRAAMTRARKALIIGAGLIGCEYANDLIQSGYEVEVVDPLPIPLANLLPPTASRSVQIALEAAGVKFNFGTIVKSVNRGRNGSAVSAKLSDGKTIDADIVLSAIGVRPRTEIANAAGLETNRGIVVDRTLRTSAPNIYALGDCAEVDGHVLYYVAPLMASARALAKTLTGTPTAVHYGTMPVIVKTTLFPVVANPPAASIEGEWAIEESTTKGVKAVFKATNGEIAGFALTGECTKERDNLAGLTLPIMA</sequence>
<dbReference type="InterPro" id="IPR036188">
    <property type="entry name" value="FAD/NAD-bd_sf"/>
</dbReference>
<dbReference type="InterPro" id="IPR024935">
    <property type="entry name" value="Rubredoxin_dom"/>
</dbReference>
<keyword evidence="6" id="KW-0285">Flavoprotein</keyword>
<keyword evidence="7" id="KW-0479">Metal-binding</keyword>
<evidence type="ECO:0000256" key="11">
    <source>
        <dbReference type="ARBA" id="ARBA00023004"/>
    </source>
</evidence>
<reference evidence="14 15" key="1">
    <citation type="submission" date="2023-04" db="EMBL/GenBank/DDBJ databases">
        <title>Marinobulbifer ophiurae gen. nov., sp. Nov., isolate from tissue of brittle star Ophioplocus japonicus.</title>
        <authorList>
            <person name="Kawano K."/>
            <person name="Sawayama S."/>
            <person name="Nakagawa S."/>
        </authorList>
    </citation>
    <scope>NUCLEOTIDE SEQUENCE [LARGE SCALE GENOMIC DNA]</scope>
    <source>
        <strain evidence="14 15">NKW57</strain>
    </source>
</reference>
<dbReference type="Proteomes" id="UP001224392">
    <property type="component" value="Unassembled WGS sequence"/>
</dbReference>
<keyword evidence="9" id="KW-0249">Electron transport</keyword>
<dbReference type="PANTHER" id="PTHR43429">
    <property type="entry name" value="PYRIDINE NUCLEOTIDE-DISULFIDE OXIDOREDUCTASE DOMAIN-CONTAINING"/>
    <property type="match status" value="1"/>
</dbReference>
<keyword evidence="15" id="KW-1185">Reference proteome</keyword>
<evidence type="ECO:0000256" key="6">
    <source>
        <dbReference type="ARBA" id="ARBA00022630"/>
    </source>
</evidence>
<dbReference type="Gene3D" id="3.30.390.120">
    <property type="match status" value="1"/>
</dbReference>
<evidence type="ECO:0000256" key="10">
    <source>
        <dbReference type="ARBA" id="ARBA00023002"/>
    </source>
</evidence>
<dbReference type="RefSeq" id="WP_285765020.1">
    <property type="nucleotide sequence ID" value="NZ_BSYJ01000006.1"/>
</dbReference>
<dbReference type="SUPFAM" id="SSF51905">
    <property type="entry name" value="FAD/NAD(P)-binding domain"/>
    <property type="match status" value="1"/>
</dbReference>
<keyword evidence="5" id="KW-0963">Cytoplasm</keyword>
<comment type="caution">
    <text evidence="14">The sequence shown here is derived from an EMBL/GenBank/DDBJ whole genome shotgun (WGS) entry which is preliminary data.</text>
</comment>
<evidence type="ECO:0000313" key="15">
    <source>
        <dbReference type="Proteomes" id="UP001224392"/>
    </source>
</evidence>
<dbReference type="CDD" id="cd00730">
    <property type="entry name" value="rubredoxin"/>
    <property type="match status" value="1"/>
</dbReference>
<dbReference type="SUPFAM" id="SSF57802">
    <property type="entry name" value="Rubredoxin-like"/>
    <property type="match status" value="1"/>
</dbReference>
<evidence type="ECO:0000256" key="9">
    <source>
        <dbReference type="ARBA" id="ARBA00022982"/>
    </source>
</evidence>
<evidence type="ECO:0000256" key="7">
    <source>
        <dbReference type="ARBA" id="ARBA00022723"/>
    </source>
</evidence>
<keyword evidence="4" id="KW-0813">Transport</keyword>